<feature type="transmembrane region" description="Helical" evidence="5">
    <location>
        <begin position="201"/>
        <end position="223"/>
    </location>
</feature>
<dbReference type="PANTHER" id="PTHR42770">
    <property type="entry name" value="AMINO ACID TRANSPORTER-RELATED"/>
    <property type="match status" value="1"/>
</dbReference>
<dbReference type="Proteomes" id="UP000316304">
    <property type="component" value="Unassembled WGS sequence"/>
</dbReference>
<comment type="caution">
    <text evidence="7">The sequence shown here is derived from an EMBL/GenBank/DDBJ whole genome shotgun (WGS) entry which is preliminary data.</text>
</comment>
<dbReference type="Gene3D" id="1.20.1740.10">
    <property type="entry name" value="Amino acid/polyamine transporter I"/>
    <property type="match status" value="1"/>
</dbReference>
<dbReference type="GO" id="GO:0016020">
    <property type="term" value="C:membrane"/>
    <property type="evidence" value="ECO:0007669"/>
    <property type="project" value="UniProtKB-SubCell"/>
</dbReference>
<protein>
    <submittedName>
        <fullName evidence="7">Putative amino acid permease YhdG</fullName>
    </submittedName>
</protein>
<feature type="transmembrane region" description="Helical" evidence="5">
    <location>
        <begin position="390"/>
        <end position="408"/>
    </location>
</feature>
<feature type="transmembrane region" description="Helical" evidence="5">
    <location>
        <begin position="129"/>
        <end position="149"/>
    </location>
</feature>
<dbReference type="InterPro" id="IPR004841">
    <property type="entry name" value="AA-permease/SLC12A_dom"/>
</dbReference>
<evidence type="ECO:0000313" key="8">
    <source>
        <dbReference type="Proteomes" id="UP000316304"/>
    </source>
</evidence>
<proteinExistence type="predicted"/>
<feature type="transmembrane region" description="Helical" evidence="5">
    <location>
        <begin position="156"/>
        <end position="181"/>
    </location>
</feature>
<evidence type="ECO:0000313" key="7">
    <source>
        <dbReference type="EMBL" id="TWU24381.1"/>
    </source>
</evidence>
<feature type="transmembrane region" description="Helical" evidence="5">
    <location>
        <begin position="235"/>
        <end position="258"/>
    </location>
</feature>
<dbReference type="InterPro" id="IPR050367">
    <property type="entry name" value="APC_superfamily"/>
</dbReference>
<feature type="transmembrane region" description="Helical" evidence="5">
    <location>
        <begin position="292"/>
        <end position="317"/>
    </location>
</feature>
<evidence type="ECO:0000256" key="4">
    <source>
        <dbReference type="ARBA" id="ARBA00023136"/>
    </source>
</evidence>
<reference evidence="7 8" key="1">
    <citation type="submission" date="2019-02" db="EMBL/GenBank/DDBJ databases">
        <title>Deep-cultivation of Planctomycetes and their phenomic and genomic characterization uncovers novel biology.</title>
        <authorList>
            <person name="Wiegand S."/>
            <person name="Jogler M."/>
            <person name="Boedeker C."/>
            <person name="Pinto D."/>
            <person name="Vollmers J."/>
            <person name="Rivas-Marin E."/>
            <person name="Kohn T."/>
            <person name="Peeters S.H."/>
            <person name="Heuer A."/>
            <person name="Rast P."/>
            <person name="Oberbeckmann S."/>
            <person name="Bunk B."/>
            <person name="Jeske O."/>
            <person name="Meyerdierks A."/>
            <person name="Storesund J.E."/>
            <person name="Kallscheuer N."/>
            <person name="Luecker S."/>
            <person name="Lage O.M."/>
            <person name="Pohl T."/>
            <person name="Merkel B.J."/>
            <person name="Hornburger P."/>
            <person name="Mueller R.-W."/>
            <person name="Bruemmer F."/>
            <person name="Labrenz M."/>
            <person name="Spormann A.M."/>
            <person name="Op Den Camp H."/>
            <person name="Overmann J."/>
            <person name="Amann R."/>
            <person name="Jetten M.S.M."/>
            <person name="Mascher T."/>
            <person name="Medema M.H."/>
            <person name="Devos D.P."/>
            <person name="Kaster A.-K."/>
            <person name="Ovreas L."/>
            <person name="Rohde M."/>
            <person name="Galperin M.Y."/>
            <person name="Jogler C."/>
        </authorList>
    </citation>
    <scope>NUCLEOTIDE SEQUENCE [LARGE SCALE GENOMIC DNA]</scope>
    <source>
        <strain evidence="7 8">Pla52o</strain>
    </source>
</reference>
<feature type="transmembrane region" description="Helical" evidence="5">
    <location>
        <begin position="15"/>
        <end position="41"/>
    </location>
</feature>
<dbReference type="Pfam" id="PF00324">
    <property type="entry name" value="AA_permease"/>
    <property type="match status" value="1"/>
</dbReference>
<name>A0A5C6CM18_9BACT</name>
<organism evidence="7 8">
    <name type="scientific">Novipirellula galeiformis</name>
    <dbReference type="NCBI Taxonomy" id="2528004"/>
    <lineage>
        <taxon>Bacteria</taxon>
        <taxon>Pseudomonadati</taxon>
        <taxon>Planctomycetota</taxon>
        <taxon>Planctomycetia</taxon>
        <taxon>Pirellulales</taxon>
        <taxon>Pirellulaceae</taxon>
        <taxon>Novipirellula</taxon>
    </lineage>
</organism>
<dbReference type="PANTHER" id="PTHR42770:SF7">
    <property type="entry name" value="MEMBRANE PROTEIN"/>
    <property type="match status" value="1"/>
</dbReference>
<evidence type="ECO:0000256" key="3">
    <source>
        <dbReference type="ARBA" id="ARBA00022989"/>
    </source>
</evidence>
<comment type="subcellular location">
    <subcellularLocation>
        <location evidence="1">Membrane</location>
        <topology evidence="1">Multi-pass membrane protein</topology>
    </subcellularLocation>
</comment>
<evidence type="ECO:0000256" key="1">
    <source>
        <dbReference type="ARBA" id="ARBA00004141"/>
    </source>
</evidence>
<dbReference type="GO" id="GO:0055085">
    <property type="term" value="P:transmembrane transport"/>
    <property type="evidence" value="ECO:0007669"/>
    <property type="project" value="InterPro"/>
</dbReference>
<feature type="domain" description="Amino acid permease/ SLC12A" evidence="6">
    <location>
        <begin position="20"/>
        <end position="421"/>
    </location>
</feature>
<evidence type="ECO:0000256" key="5">
    <source>
        <dbReference type="SAM" id="Phobius"/>
    </source>
</evidence>
<keyword evidence="4 5" id="KW-0472">Membrane</keyword>
<evidence type="ECO:0000256" key="2">
    <source>
        <dbReference type="ARBA" id="ARBA00022692"/>
    </source>
</evidence>
<keyword evidence="8" id="KW-1185">Reference proteome</keyword>
<sequence>MAEPSHSSPKLKRDVGIFGATMMGLGSILGTGIFVSIGVAAGVAGPAVLLAIAIAALVAIANGLSSAQLAANHPLSGGTYEYGYRWLHPRLGFTAGWMFLCAKSASAATAALGFAGYALNTLGGDTSRWIVPLAVGMVLVLTLLVLTGIRRSNQANIVIVAATLLSLVAFVIAGLPIAMGAGISHWRPFFISNVTNGNSSIAGLLEACALMFVAYTGYGRIATLGEEIHDPKRSIPIAIIITLALSMVCYGSVGFVAIGSSGAETLSAATQRQAAPLEVIARGFSLPAIAPLVAIGAVTAMLGVLLNLILGLSRVAYAMGRRGDLPAGLARVSPSASTPYVSVLCVGGIIAGLTLIGNVKTTWSFSAFTVLIYYAITNLAATRLSSDERLYPRFIPWIGLVACVFLAFWVEPLIWMIGLALIAIGLVWQQMSSRFV</sequence>
<dbReference type="EMBL" id="SJPT01000003">
    <property type="protein sequence ID" value="TWU24381.1"/>
    <property type="molecule type" value="Genomic_DNA"/>
</dbReference>
<dbReference type="AlphaFoldDB" id="A0A5C6CM18"/>
<keyword evidence="3 5" id="KW-1133">Transmembrane helix</keyword>
<gene>
    <name evidence="7" type="primary">yhdG</name>
    <name evidence="7" type="ORF">Pla52o_23080</name>
</gene>
<keyword evidence="2 5" id="KW-0812">Transmembrane</keyword>
<feature type="transmembrane region" description="Helical" evidence="5">
    <location>
        <begin position="338"/>
        <end position="357"/>
    </location>
</feature>
<evidence type="ECO:0000259" key="6">
    <source>
        <dbReference type="Pfam" id="PF00324"/>
    </source>
</evidence>
<dbReference type="OrthoDB" id="259687at2"/>
<accession>A0A5C6CM18</accession>
<feature type="transmembrane region" description="Helical" evidence="5">
    <location>
        <begin position="363"/>
        <end position="381"/>
    </location>
</feature>
<dbReference type="PIRSF" id="PIRSF006060">
    <property type="entry name" value="AA_transporter"/>
    <property type="match status" value="1"/>
</dbReference>
<feature type="transmembrane region" description="Helical" evidence="5">
    <location>
        <begin position="47"/>
        <end position="70"/>
    </location>
</feature>